<name>A0A1Z1SXZ4_PROMI</name>
<dbReference type="EMBL" id="ABKSPD020000001">
    <property type="protein sequence ID" value="EKW9774815.1"/>
    <property type="molecule type" value="Genomic_DNA"/>
</dbReference>
<dbReference type="Proteomes" id="UP000195540">
    <property type="component" value="Chromosome"/>
</dbReference>
<dbReference type="InterPro" id="IPR036388">
    <property type="entry name" value="WH-like_DNA-bd_sf"/>
</dbReference>
<evidence type="ECO:0000256" key="3">
    <source>
        <dbReference type="ARBA" id="ARBA00023125"/>
    </source>
</evidence>
<evidence type="ECO:0000313" key="12">
    <source>
        <dbReference type="Proteomes" id="UP000251485"/>
    </source>
</evidence>
<reference evidence="8" key="3">
    <citation type="submission" date="2021-05" db="EMBL/GenBank/DDBJ databases">
        <title>First report of NDM-5 and VEB-6 producing Proteus mirabilis isolated from blood of a sepsis patient in Kolkata, India.</title>
        <authorList>
            <person name="Halder G."/>
            <person name="Chaudhuri B."/>
            <person name="Dutta S."/>
        </authorList>
    </citation>
    <scope>NUCLEOTIDE SEQUENCE [LARGE SCALE GENOMIC DNA]</scope>
    <source>
        <strain evidence="8">7049</strain>
    </source>
</reference>
<keyword evidence="2" id="KW-0805">Transcription regulation</keyword>
<reference evidence="12 13" key="2">
    <citation type="submission" date="2018-06" db="EMBL/GenBank/DDBJ databases">
        <authorList>
            <consortium name="Pathogen Informatics"/>
            <person name="Doyle S."/>
        </authorList>
    </citation>
    <scope>NUCLEOTIDE SEQUENCE [LARGE SCALE GENOMIC DNA]</scope>
    <source>
        <strain evidence="9 12">NCTC10975</strain>
        <strain evidence="10 13">NCTC11938</strain>
    </source>
</reference>
<evidence type="ECO:0000256" key="1">
    <source>
        <dbReference type="ARBA" id="ARBA00009437"/>
    </source>
</evidence>
<dbReference type="InterPro" id="IPR036390">
    <property type="entry name" value="WH_DNA-bd_sf"/>
</dbReference>
<keyword evidence="3" id="KW-0238">DNA-binding</keyword>
<evidence type="ECO:0000313" key="9">
    <source>
        <dbReference type="EMBL" id="SPY99841.1"/>
    </source>
</evidence>
<evidence type="ECO:0000313" key="7">
    <source>
        <dbReference type="EMBL" id="EKW9774815.1"/>
    </source>
</evidence>
<dbReference type="FunFam" id="3.40.190.290:FF:000001">
    <property type="entry name" value="Transcriptional regulator, LysR family"/>
    <property type="match status" value="1"/>
</dbReference>
<evidence type="ECO:0000313" key="8">
    <source>
        <dbReference type="EMBL" id="MEY2344584.1"/>
    </source>
</evidence>
<accession>A0A1Z1SXZ4</accession>
<evidence type="ECO:0000256" key="4">
    <source>
        <dbReference type="ARBA" id="ARBA00023163"/>
    </source>
</evidence>
<reference evidence="6 11" key="1">
    <citation type="submission" date="2017-05" db="EMBL/GenBank/DDBJ databases">
        <title>Whole genome sequencing of Proteus mirabilis AR_0155.</title>
        <authorList>
            <person name="Conlan S."/>
            <person name="Thomas P.J."/>
            <person name="Mullikin J."/>
            <person name="Frank K.M."/>
            <person name="Segre J.A."/>
        </authorList>
    </citation>
    <scope>NUCLEOTIDE SEQUENCE [LARGE SCALE GENOMIC DNA]</scope>
    <source>
        <strain evidence="6 11">AR_0155</strain>
    </source>
</reference>
<evidence type="ECO:0000313" key="13">
    <source>
        <dbReference type="Proteomes" id="UP000254191"/>
    </source>
</evidence>
<dbReference type="Pfam" id="PF03466">
    <property type="entry name" value="LysR_substrate"/>
    <property type="match status" value="1"/>
</dbReference>
<dbReference type="OrthoDB" id="9786526at2"/>
<proteinExistence type="inferred from homology"/>
<dbReference type="EMBL" id="UGTS01000004">
    <property type="protein sequence ID" value="SUC20126.1"/>
    <property type="molecule type" value="Genomic_DNA"/>
</dbReference>
<dbReference type="PANTHER" id="PTHR30537:SF35">
    <property type="entry name" value="TRANSCRIPTIONAL REGULATORY PROTEIN"/>
    <property type="match status" value="1"/>
</dbReference>
<evidence type="ECO:0000256" key="2">
    <source>
        <dbReference type="ARBA" id="ARBA00023015"/>
    </source>
</evidence>
<dbReference type="GO" id="GO:0006351">
    <property type="term" value="P:DNA-templated transcription"/>
    <property type="evidence" value="ECO:0007669"/>
    <property type="project" value="TreeGrafter"/>
</dbReference>
<dbReference type="EMBL" id="CP021694">
    <property type="protein sequence ID" value="ARX35823.1"/>
    <property type="molecule type" value="Genomic_DNA"/>
</dbReference>
<dbReference type="Gene3D" id="3.40.190.290">
    <property type="match status" value="1"/>
</dbReference>
<dbReference type="Proteomes" id="UP001171165">
    <property type="component" value="Unassembled WGS sequence"/>
</dbReference>
<gene>
    <name evidence="9" type="primary">dmlR_3</name>
    <name evidence="10" type="synonym">dmlR_4</name>
    <name evidence="6" type="ORF">AM402_17270</name>
    <name evidence="8" type="ORF">I3679_013040</name>
    <name evidence="9" type="ORF">NCTC10975_03527</name>
    <name evidence="10" type="ORF">NCTC11938_01648</name>
    <name evidence="7" type="ORF">PW210_000581</name>
</gene>
<sequence>MDKIKASEVFVTIVKQGSMIKAADYLGMSRAMVTRYLNEMEEWAGVRLLHRTTRKQSLTSVGELVYQQSLQLLEMAERIPANIPKESHQISGLVRITTAQSLANCALSVAITEFIQLYPLIAVDLQISNQTVNLIEERIDIALRITNHLEPNLIARPLAKCLSVVCAHKDYLAKHGIPNTPDDLTYHQCLTYRFFGSSLWEFSLGDERYSVPVGGNLSANESVVLLQATLQGAGVSLQPYCSAKPYLERGELEILLADYQPQPMGIYAVLASRQNMPAAVRVLLDFLVDWFASSPHWLSLSGERVS</sequence>
<evidence type="ECO:0000313" key="11">
    <source>
        <dbReference type="Proteomes" id="UP000195540"/>
    </source>
</evidence>
<dbReference type="STRING" id="584.AOUC001_14130"/>
<evidence type="ECO:0000313" key="10">
    <source>
        <dbReference type="EMBL" id="SUC20126.1"/>
    </source>
</evidence>
<dbReference type="Proteomes" id="UP000251485">
    <property type="component" value="Unassembled WGS sequence"/>
</dbReference>
<dbReference type="CDD" id="cd08422">
    <property type="entry name" value="PBP2_CrgA_like"/>
    <property type="match status" value="1"/>
</dbReference>
<dbReference type="PANTHER" id="PTHR30537">
    <property type="entry name" value="HTH-TYPE TRANSCRIPTIONAL REGULATOR"/>
    <property type="match status" value="1"/>
</dbReference>
<dbReference type="RefSeq" id="WP_004244813.1">
    <property type="nucleotide sequence ID" value="NZ_ABFCQN020000015.1"/>
</dbReference>
<feature type="domain" description="HTH lysR-type" evidence="5">
    <location>
        <begin position="1"/>
        <end position="59"/>
    </location>
</feature>
<dbReference type="SUPFAM" id="SSF53850">
    <property type="entry name" value="Periplasmic binding protein-like II"/>
    <property type="match status" value="1"/>
</dbReference>
<dbReference type="AlphaFoldDB" id="A0A1Z1SXZ4"/>
<dbReference type="InterPro" id="IPR000847">
    <property type="entry name" value="LysR_HTH_N"/>
</dbReference>
<organism evidence="7 14">
    <name type="scientific">Proteus mirabilis</name>
    <dbReference type="NCBI Taxonomy" id="584"/>
    <lineage>
        <taxon>Bacteria</taxon>
        <taxon>Pseudomonadati</taxon>
        <taxon>Pseudomonadota</taxon>
        <taxon>Gammaproteobacteria</taxon>
        <taxon>Enterobacterales</taxon>
        <taxon>Morganellaceae</taxon>
        <taxon>Proteus</taxon>
    </lineage>
</organism>
<dbReference type="EMBL" id="JADQCH020000001">
    <property type="protein sequence ID" value="MEY2344584.1"/>
    <property type="molecule type" value="Genomic_DNA"/>
</dbReference>
<keyword evidence="4" id="KW-0804">Transcription</keyword>
<dbReference type="GO" id="GO:0003700">
    <property type="term" value="F:DNA-binding transcription factor activity"/>
    <property type="evidence" value="ECO:0007669"/>
    <property type="project" value="InterPro"/>
</dbReference>
<evidence type="ECO:0000259" key="5">
    <source>
        <dbReference type="PROSITE" id="PS50931"/>
    </source>
</evidence>
<dbReference type="Proteomes" id="UP000254191">
    <property type="component" value="Unassembled WGS sequence"/>
</dbReference>
<evidence type="ECO:0000313" key="6">
    <source>
        <dbReference type="EMBL" id="ARX35823.1"/>
    </source>
</evidence>
<reference evidence="7" key="4">
    <citation type="submission" date="2023-06" db="EMBL/GenBank/DDBJ databases">
        <authorList>
            <consortium name="Clinical and Environmental Microbiology Branch: Whole genome sequencing antimicrobial resistance pathogens in the healthcare setting"/>
        </authorList>
    </citation>
    <scope>NUCLEOTIDE SEQUENCE</scope>
    <source>
        <strain evidence="7">Microbial</strain>
    </source>
</reference>
<dbReference type="GO" id="GO:0043565">
    <property type="term" value="F:sequence-specific DNA binding"/>
    <property type="evidence" value="ECO:0007669"/>
    <property type="project" value="TreeGrafter"/>
</dbReference>
<dbReference type="PROSITE" id="PS50931">
    <property type="entry name" value="HTH_LYSR"/>
    <property type="match status" value="1"/>
</dbReference>
<dbReference type="EMBL" id="UAUE01000025">
    <property type="protein sequence ID" value="SPY99841.1"/>
    <property type="molecule type" value="Genomic_DNA"/>
</dbReference>
<protein>
    <submittedName>
        <fullName evidence="7 9">LysR-family transcriptional regulator</fullName>
    </submittedName>
</protein>
<dbReference type="Pfam" id="PF00126">
    <property type="entry name" value="HTH_1"/>
    <property type="match status" value="1"/>
</dbReference>
<dbReference type="InterPro" id="IPR005119">
    <property type="entry name" value="LysR_subst-bd"/>
</dbReference>
<evidence type="ECO:0000313" key="14">
    <source>
        <dbReference type="Proteomes" id="UP001171165"/>
    </source>
</evidence>
<dbReference type="InterPro" id="IPR058163">
    <property type="entry name" value="LysR-type_TF_proteobact-type"/>
</dbReference>
<comment type="similarity">
    <text evidence="1">Belongs to the LysR transcriptional regulatory family.</text>
</comment>
<dbReference type="SUPFAM" id="SSF46785">
    <property type="entry name" value="Winged helix' DNA-binding domain"/>
    <property type="match status" value="1"/>
</dbReference>
<dbReference type="Gene3D" id="1.10.10.10">
    <property type="entry name" value="Winged helix-like DNA-binding domain superfamily/Winged helix DNA-binding domain"/>
    <property type="match status" value="1"/>
</dbReference>